<organism evidence="1 2">
    <name type="scientific">Candidatus Muproteobacteria bacterium RBG_16_60_9</name>
    <dbReference type="NCBI Taxonomy" id="1817755"/>
    <lineage>
        <taxon>Bacteria</taxon>
        <taxon>Pseudomonadati</taxon>
        <taxon>Pseudomonadota</taxon>
        <taxon>Candidatus Muproteobacteria</taxon>
    </lineage>
</organism>
<dbReference type="CDD" id="cd06587">
    <property type="entry name" value="VOC"/>
    <property type="match status" value="1"/>
</dbReference>
<evidence type="ECO:0000313" key="1">
    <source>
        <dbReference type="EMBL" id="OGI69793.1"/>
    </source>
</evidence>
<protein>
    <submittedName>
        <fullName evidence="1">Glyoxalase</fullName>
    </submittedName>
</protein>
<dbReference type="InterPro" id="IPR029068">
    <property type="entry name" value="Glyas_Bleomycin-R_OHBP_Dase"/>
</dbReference>
<accession>A0A1F6VJH9</accession>
<evidence type="ECO:0000313" key="2">
    <source>
        <dbReference type="Proteomes" id="UP000179076"/>
    </source>
</evidence>
<comment type="caution">
    <text evidence="1">The sequence shown here is derived from an EMBL/GenBank/DDBJ whole genome shotgun (WGS) entry which is preliminary data.</text>
</comment>
<proteinExistence type="predicted"/>
<dbReference type="SUPFAM" id="SSF54593">
    <property type="entry name" value="Glyoxalase/Bleomycin resistance protein/Dihydroxybiphenyl dioxygenase"/>
    <property type="match status" value="1"/>
</dbReference>
<reference evidence="1 2" key="1">
    <citation type="journal article" date="2016" name="Nat. Commun.">
        <title>Thousands of microbial genomes shed light on interconnected biogeochemical processes in an aquifer system.</title>
        <authorList>
            <person name="Anantharaman K."/>
            <person name="Brown C.T."/>
            <person name="Hug L.A."/>
            <person name="Sharon I."/>
            <person name="Castelle C.J."/>
            <person name="Probst A.J."/>
            <person name="Thomas B.C."/>
            <person name="Singh A."/>
            <person name="Wilkins M.J."/>
            <person name="Karaoz U."/>
            <person name="Brodie E.L."/>
            <person name="Williams K.H."/>
            <person name="Hubbard S.S."/>
            <person name="Banfield J.F."/>
        </authorList>
    </citation>
    <scope>NUCLEOTIDE SEQUENCE [LARGE SCALE GENOMIC DNA]</scope>
</reference>
<dbReference type="Proteomes" id="UP000179076">
    <property type="component" value="Unassembled WGS sequence"/>
</dbReference>
<dbReference type="EMBL" id="MFSP01000014">
    <property type="protein sequence ID" value="OGI69793.1"/>
    <property type="molecule type" value="Genomic_DNA"/>
</dbReference>
<dbReference type="Gene3D" id="3.10.180.10">
    <property type="entry name" value="2,3-Dihydroxybiphenyl 1,2-Dioxygenase, domain 1"/>
    <property type="match status" value="1"/>
</dbReference>
<sequence length="130" mass="14927">MKVLQTLVRIYLSPEALDPSLAFYEGLFRKKCRLRFVHSAARLELAQVGNVLLLAGAEEALRPFRSTATTFVVDDLAEFREFLVRSGATILSDAKDVPTGRNMRVRHPDDLVVEYVQFDQQQRERMESQR</sequence>
<name>A0A1F6VJH9_9PROT</name>
<gene>
    <name evidence="1" type="ORF">A2W18_14125</name>
</gene>
<dbReference type="AlphaFoldDB" id="A0A1F6VJH9"/>